<dbReference type="EMBL" id="CP048685">
    <property type="protein sequence ID" value="QPJ63091.1"/>
    <property type="molecule type" value="Genomic_DNA"/>
</dbReference>
<dbReference type="Proteomes" id="UP000594688">
    <property type="component" value="Chromosome"/>
</dbReference>
<dbReference type="AlphaFoldDB" id="A0A7T0G1P6"/>
<sequence>MKLALSLLVMVLALIGLVLVLKPEKKKKPRPSLKGKSPATPLPPAKEEKKFLTQPTPSDKNSLPREPTMTEIRFAVRKYVNKFPGVTADVMQDWMKKRP</sequence>
<dbReference type="KEGG" id="nli:G3M70_14895"/>
<reference evidence="2 3" key="1">
    <citation type="submission" date="2020-02" db="EMBL/GenBank/DDBJ databases">
        <title>Genomic and physiological characterization of two novel Nitrospinaceae genera.</title>
        <authorList>
            <person name="Mueller A.J."/>
            <person name="Jung M.-Y."/>
            <person name="Strachan C.R."/>
            <person name="Herbold C.W."/>
            <person name="Kirkegaard R.H."/>
            <person name="Daims H."/>
        </authorList>
    </citation>
    <scope>NUCLEOTIDE SEQUENCE [LARGE SCALE GENOMIC DNA]</scope>
    <source>
        <strain evidence="2">EB</strain>
    </source>
</reference>
<proteinExistence type="predicted"/>
<gene>
    <name evidence="2" type="ORF">G3M70_14895</name>
</gene>
<organism evidence="2 3">
    <name type="scientific">Candidatus Nitronauta litoralis</name>
    <dbReference type="NCBI Taxonomy" id="2705533"/>
    <lineage>
        <taxon>Bacteria</taxon>
        <taxon>Pseudomonadati</taxon>
        <taxon>Nitrospinota/Tectimicrobiota group</taxon>
        <taxon>Nitrospinota</taxon>
        <taxon>Nitrospinia</taxon>
        <taxon>Nitrospinales</taxon>
        <taxon>Nitrospinaceae</taxon>
        <taxon>Candidatus Nitronauta</taxon>
    </lineage>
</organism>
<feature type="region of interest" description="Disordered" evidence="1">
    <location>
        <begin position="25"/>
        <end position="67"/>
    </location>
</feature>
<evidence type="ECO:0000313" key="2">
    <source>
        <dbReference type="EMBL" id="QPJ63091.1"/>
    </source>
</evidence>
<evidence type="ECO:0000256" key="1">
    <source>
        <dbReference type="SAM" id="MobiDB-lite"/>
    </source>
</evidence>
<evidence type="ECO:0000313" key="3">
    <source>
        <dbReference type="Proteomes" id="UP000594688"/>
    </source>
</evidence>
<name>A0A7T0G1P6_9BACT</name>
<protein>
    <submittedName>
        <fullName evidence="2">Uncharacterized protein</fullName>
    </submittedName>
</protein>
<accession>A0A7T0G1P6</accession>